<proteinExistence type="predicted"/>
<dbReference type="GO" id="GO:1990234">
    <property type="term" value="C:transferase complex"/>
    <property type="evidence" value="ECO:0007669"/>
    <property type="project" value="UniProtKB-ARBA"/>
</dbReference>
<feature type="repeat" description="WD" evidence="3">
    <location>
        <begin position="10"/>
        <end position="51"/>
    </location>
</feature>
<evidence type="ECO:0000256" key="4">
    <source>
        <dbReference type="SAM" id="MobiDB-lite"/>
    </source>
</evidence>
<feature type="compositionally biased region" description="Gly residues" evidence="4">
    <location>
        <begin position="398"/>
        <end position="411"/>
    </location>
</feature>
<organism evidence="5 6">
    <name type="scientific">Octopus sinensis</name>
    <name type="common">East Asian common octopus</name>
    <dbReference type="NCBI Taxonomy" id="2607531"/>
    <lineage>
        <taxon>Eukaryota</taxon>
        <taxon>Metazoa</taxon>
        <taxon>Spiralia</taxon>
        <taxon>Lophotrochozoa</taxon>
        <taxon>Mollusca</taxon>
        <taxon>Cephalopoda</taxon>
        <taxon>Coleoidea</taxon>
        <taxon>Octopodiformes</taxon>
        <taxon>Octopoda</taxon>
        <taxon>Incirrata</taxon>
        <taxon>Octopodidae</taxon>
        <taxon>Octopus</taxon>
    </lineage>
</organism>
<dbReference type="PRINTS" id="PR00320">
    <property type="entry name" value="GPROTEINBRPT"/>
</dbReference>
<dbReference type="PANTHER" id="PTHR22847:SF637">
    <property type="entry name" value="WD REPEAT DOMAIN 5B"/>
    <property type="match status" value="1"/>
</dbReference>
<dbReference type="Pfam" id="PF00400">
    <property type="entry name" value="WD40"/>
    <property type="match status" value="6"/>
</dbReference>
<evidence type="ECO:0000256" key="1">
    <source>
        <dbReference type="ARBA" id="ARBA00022574"/>
    </source>
</evidence>
<feature type="repeat" description="WD" evidence="3">
    <location>
        <begin position="188"/>
        <end position="232"/>
    </location>
</feature>
<dbReference type="InterPro" id="IPR020472">
    <property type="entry name" value="WD40_PAC1"/>
</dbReference>
<dbReference type="AlphaFoldDB" id="A0A6P7T9L2"/>
<evidence type="ECO:0000256" key="2">
    <source>
        <dbReference type="ARBA" id="ARBA00022737"/>
    </source>
</evidence>
<evidence type="ECO:0000313" key="6">
    <source>
        <dbReference type="RefSeq" id="XP_029646461.1"/>
    </source>
</evidence>
<reference evidence="6" key="1">
    <citation type="submission" date="2025-08" db="UniProtKB">
        <authorList>
            <consortium name="RefSeq"/>
        </authorList>
    </citation>
    <scope>IDENTIFICATION</scope>
</reference>
<feature type="compositionally biased region" description="Acidic residues" evidence="4">
    <location>
        <begin position="382"/>
        <end position="395"/>
    </location>
</feature>
<sequence>MAMEKHLVVKDVHTRCVTALGYNPTRREIVIGCQDGTVRCWDVESGKLSQAYREHIGWVTDFLYWSEMKLFLSSSSDGFIILWSSGCGITDRIFLGSPIHCMTMNFRRRQLLCGSRNGIRIYKLDENKECGHVIDPSVLHIAKYHTDIICAVVCHESRIYSGGFDQRLIIYDLSYTNDMKIRPLVVKYRAHEAGLTCVVPARDCDNNFWIVTGSFDKTVKIWSIDGNQVHKIDNFLAPISSICYCPRDRTIWVTAGLPSACLFEPKSGDNVTECVATFQQEDDERYHLQLLKFLPELNQVVGSTSRKHLIVWKYNSSGCLTALKARNSLESLCYTSQEPVLYFSADSKGIFTRWERTQSNFFVYSKQEYNLDDIKYKQEGFGDSDDDDDDDDDDDRGGGGGGGVGRAFVGAGGAGGDGGAGGAGGTGAGGDGDRNGNSEAYGGCEAKEMKRHYRKLESSYCSVDRRSSEVKLPKTHRSTLQKTIHSSSTSKYFRKAQRDVGILKVTFVESLDFLVMGCEDGKIYVWGFDVRAAEKLQKIIPKEDNIAETKYSVLLDKQSELLKIKNADTQTNTKRVADFICIYILKKHRISVSSFIVLDRSHGYGGTFLVSGGWDQQLCLWNLETGQLHDVYQGSEKRRKSRKNFLPACDGAILDMDYSPTQKEFIYGSCDSMAYIRKFSTRTDQMLLQNTLQGHGGDVVACKWNPFINKWITAAEDGIIRIWSSTGLCNCEQVLSAHGSIYSLIIDKLNGNLIAAVQNTIKVFDIESYCVVQVNVGHNDMIKDIIHVPSRNQYVSCSWDQTVRVWKAWMKKAPRTLNRTFQNSTI</sequence>
<protein>
    <submittedName>
        <fullName evidence="6">Uncharacterized protein LOC115220472</fullName>
    </submittedName>
</protein>
<keyword evidence="5" id="KW-1185">Reference proteome</keyword>
<gene>
    <name evidence="6" type="primary">LOC115220472</name>
</gene>
<dbReference type="KEGG" id="osn:115220472"/>
<evidence type="ECO:0000256" key="3">
    <source>
        <dbReference type="PROSITE-ProRule" id="PRU00221"/>
    </source>
</evidence>
<feature type="repeat" description="WD" evidence="3">
    <location>
        <begin position="692"/>
        <end position="724"/>
    </location>
</feature>
<dbReference type="SUPFAM" id="SSF50978">
    <property type="entry name" value="WD40 repeat-like"/>
    <property type="match status" value="2"/>
</dbReference>
<keyword evidence="1 3" id="KW-0853">WD repeat</keyword>
<dbReference type="InterPro" id="IPR015943">
    <property type="entry name" value="WD40/YVTN_repeat-like_dom_sf"/>
</dbReference>
<dbReference type="PROSITE" id="PS50082">
    <property type="entry name" value="WD_REPEATS_2"/>
    <property type="match status" value="4"/>
</dbReference>
<dbReference type="Proteomes" id="UP000515154">
    <property type="component" value="Linkage group LG16"/>
</dbReference>
<dbReference type="SMART" id="SM00320">
    <property type="entry name" value="WD40"/>
    <property type="match status" value="12"/>
</dbReference>
<dbReference type="Gene3D" id="2.130.10.10">
    <property type="entry name" value="YVTN repeat-like/Quinoprotein amine dehydrogenase"/>
    <property type="match status" value="4"/>
</dbReference>
<dbReference type="PANTHER" id="PTHR22847">
    <property type="entry name" value="WD40 REPEAT PROTEIN"/>
    <property type="match status" value="1"/>
</dbReference>
<keyword evidence="2" id="KW-0677">Repeat</keyword>
<dbReference type="InterPro" id="IPR001680">
    <property type="entry name" value="WD40_rpt"/>
</dbReference>
<dbReference type="PROSITE" id="PS50294">
    <property type="entry name" value="WD_REPEATS_REGION"/>
    <property type="match status" value="2"/>
</dbReference>
<evidence type="ECO:0000313" key="5">
    <source>
        <dbReference type="Proteomes" id="UP000515154"/>
    </source>
</evidence>
<feature type="region of interest" description="Disordered" evidence="4">
    <location>
        <begin position="377"/>
        <end position="411"/>
    </location>
</feature>
<name>A0A6P7T9L2_9MOLL</name>
<accession>A0A6P7T9L2</accession>
<dbReference type="RefSeq" id="XP_029646461.1">
    <property type="nucleotide sequence ID" value="XM_029790601.2"/>
</dbReference>
<dbReference type="InterPro" id="IPR036322">
    <property type="entry name" value="WD40_repeat_dom_sf"/>
</dbReference>
<feature type="repeat" description="WD" evidence="3">
    <location>
        <begin position="775"/>
        <end position="807"/>
    </location>
</feature>